<dbReference type="FunFam" id="3.40.50.720:FF:000357">
    <property type="entry name" value="Methionine adenosyltransferase 2 subunit beta"/>
    <property type="match status" value="1"/>
</dbReference>
<dbReference type="PANTHER" id="PTHR10491">
    <property type="entry name" value="DTDP-4-DEHYDRORHAMNOSE REDUCTASE"/>
    <property type="match status" value="1"/>
</dbReference>
<evidence type="ECO:0000259" key="2">
    <source>
        <dbReference type="Pfam" id="PF04321"/>
    </source>
</evidence>
<dbReference type="PANTHER" id="PTHR10491:SF4">
    <property type="entry name" value="METHIONINE ADENOSYLTRANSFERASE 2 SUBUNIT BETA"/>
    <property type="match status" value="1"/>
</dbReference>
<reference evidence="3" key="1">
    <citation type="submission" date="2021-07" db="EMBL/GenBank/DDBJ databases">
        <authorList>
            <person name="Durling M."/>
        </authorList>
    </citation>
    <scope>NUCLEOTIDE SEQUENCE</scope>
</reference>
<dbReference type="Proteomes" id="UP000701801">
    <property type="component" value="Unassembled WGS sequence"/>
</dbReference>
<proteinExistence type="predicted"/>
<dbReference type="SUPFAM" id="SSF51735">
    <property type="entry name" value="NAD(P)-binding Rossmann-fold domains"/>
    <property type="match status" value="1"/>
</dbReference>
<gene>
    <name evidence="3" type="ORF">HYALB_00010130</name>
</gene>
<evidence type="ECO:0000313" key="3">
    <source>
        <dbReference type="EMBL" id="CAG8971155.1"/>
    </source>
</evidence>
<feature type="region of interest" description="Disordered" evidence="1">
    <location>
        <begin position="9"/>
        <end position="29"/>
    </location>
</feature>
<feature type="domain" description="RmlD-like substrate binding" evidence="2">
    <location>
        <begin position="36"/>
        <end position="328"/>
    </location>
</feature>
<protein>
    <recommendedName>
        <fullName evidence="2">RmlD-like substrate binding domain-containing protein</fullName>
    </recommendedName>
</protein>
<comment type="caution">
    <text evidence="3">The sequence shown here is derived from an EMBL/GenBank/DDBJ whole genome shotgun (WGS) entry which is preliminary data.</text>
</comment>
<dbReference type="AlphaFoldDB" id="A0A9N9LDE1"/>
<keyword evidence="4" id="KW-1185">Reference proteome</keyword>
<dbReference type="InterPro" id="IPR029903">
    <property type="entry name" value="RmlD-like-bd"/>
</dbReference>
<sequence length="348" mass="38543">MFKCCISRRAGQSARPSARPSANDQTTQLESTMTQRALITGATGLLGRQVVKEFQRAGWDVKGTGFTRAKPPSIMKLDLSSEAEITKALDEVKPLVVVHCAANRFPDKCDSDPEGTRALNVAASASLAKLCAAKSIFLLYISTDYVFPGTEGDAPYEVDSKPNPPNLYGDTKYEGEKAVLSEMEKAGKAGWGVVLRVPVLYGEAEKPEESAVNVLMNSVWKAQEKDAVVKMDHWAIRYPTNTEDVARVCEELSTKWLSTEDKAPIPTILQFSSEDRFTKYEICELFAEIMGLPLQGMQANTEGNDPNASVQRPYDCHLSNEALKDLGINVATMDFKDWWRREAKAYRK</sequence>
<evidence type="ECO:0000256" key="1">
    <source>
        <dbReference type="SAM" id="MobiDB-lite"/>
    </source>
</evidence>
<evidence type="ECO:0000313" key="4">
    <source>
        <dbReference type="Proteomes" id="UP000701801"/>
    </source>
</evidence>
<dbReference type="GO" id="GO:0006556">
    <property type="term" value="P:S-adenosylmethionine biosynthetic process"/>
    <property type="evidence" value="ECO:0007669"/>
    <property type="project" value="TreeGrafter"/>
</dbReference>
<organism evidence="3 4">
    <name type="scientific">Hymenoscyphus albidus</name>
    <dbReference type="NCBI Taxonomy" id="595503"/>
    <lineage>
        <taxon>Eukaryota</taxon>
        <taxon>Fungi</taxon>
        <taxon>Dikarya</taxon>
        <taxon>Ascomycota</taxon>
        <taxon>Pezizomycotina</taxon>
        <taxon>Leotiomycetes</taxon>
        <taxon>Helotiales</taxon>
        <taxon>Helotiaceae</taxon>
        <taxon>Hymenoscyphus</taxon>
    </lineage>
</organism>
<dbReference type="OrthoDB" id="6235964at2759"/>
<feature type="compositionally biased region" description="Polar residues" evidence="1">
    <location>
        <begin position="20"/>
        <end position="29"/>
    </location>
</feature>
<dbReference type="EMBL" id="CAJVRM010000012">
    <property type="protein sequence ID" value="CAG8971155.1"/>
    <property type="molecule type" value="Genomic_DNA"/>
</dbReference>
<dbReference type="CDD" id="cd05254">
    <property type="entry name" value="dTDP_HR_like_SDR_e"/>
    <property type="match status" value="1"/>
</dbReference>
<dbReference type="GO" id="GO:0048269">
    <property type="term" value="C:methionine adenosyltransferase complex"/>
    <property type="evidence" value="ECO:0007669"/>
    <property type="project" value="TreeGrafter"/>
</dbReference>
<dbReference type="Pfam" id="PF04321">
    <property type="entry name" value="RmlD_sub_bind"/>
    <property type="match status" value="1"/>
</dbReference>
<accession>A0A9N9LDE1</accession>
<dbReference type="GO" id="GO:0048270">
    <property type="term" value="F:methionine adenosyltransferase regulator activity"/>
    <property type="evidence" value="ECO:0007669"/>
    <property type="project" value="TreeGrafter"/>
</dbReference>
<dbReference type="InterPro" id="IPR005913">
    <property type="entry name" value="dTDP_dehydrorham_reduct"/>
</dbReference>
<dbReference type="Gene3D" id="3.40.50.720">
    <property type="entry name" value="NAD(P)-binding Rossmann-like Domain"/>
    <property type="match status" value="1"/>
</dbReference>
<dbReference type="InterPro" id="IPR036291">
    <property type="entry name" value="NAD(P)-bd_dom_sf"/>
</dbReference>
<name>A0A9N9LDE1_9HELO</name>